<dbReference type="InterPro" id="IPR011330">
    <property type="entry name" value="Glyco_hydro/deAcase_b/a-brl"/>
</dbReference>
<evidence type="ECO:0000256" key="1">
    <source>
        <dbReference type="ARBA" id="ARBA00022723"/>
    </source>
</evidence>
<name>A0ABV8LWW9_9ACTN</name>
<dbReference type="Gene3D" id="3.20.20.370">
    <property type="entry name" value="Glycoside hydrolase/deacetylase"/>
    <property type="match status" value="1"/>
</dbReference>
<reference evidence="5" key="1">
    <citation type="journal article" date="2019" name="Int. J. Syst. Evol. Microbiol.">
        <title>The Global Catalogue of Microorganisms (GCM) 10K type strain sequencing project: providing services to taxonomists for standard genome sequencing and annotation.</title>
        <authorList>
            <consortium name="The Broad Institute Genomics Platform"/>
            <consortium name="The Broad Institute Genome Sequencing Center for Infectious Disease"/>
            <person name="Wu L."/>
            <person name="Ma J."/>
        </authorList>
    </citation>
    <scope>NUCLEOTIDE SEQUENCE [LARGE SCALE GENOMIC DNA]</scope>
    <source>
        <strain evidence="5">CGMCC 4.7289</strain>
    </source>
</reference>
<feature type="domain" description="NodB homology" evidence="3">
    <location>
        <begin position="23"/>
        <end position="205"/>
    </location>
</feature>
<evidence type="ECO:0000259" key="3">
    <source>
        <dbReference type="PROSITE" id="PS51677"/>
    </source>
</evidence>
<evidence type="ECO:0000256" key="2">
    <source>
        <dbReference type="ARBA" id="ARBA00022801"/>
    </source>
</evidence>
<protein>
    <submittedName>
        <fullName evidence="4">Polysaccharide deacetylase family protein</fullName>
        <ecNumber evidence="4">3.-.-.-</ecNumber>
    </submittedName>
</protein>
<accession>A0ABV8LWW9</accession>
<sequence length="228" mass="24875">MSPTVVKISGQARLIWSVESSRKLVALTFDDGPVPNATPLVLDALDKTGVSATFFLVGSRLEANAGLIEGRLDRHEVGNHTWSHKDLSTLDWQGNFDEISKSHQSIVKHLGIEPKIFRPPFGHIGTLTMRAADRFGYDFIMWSQGVTEKDFVEKPDAVIPFVVDNMVPGTIFLAHDAVAPGIDPPFLNRLVDIIEKLKAQGYEFVTVSELMAAGQAHAATAKVTTAPS</sequence>
<dbReference type="SUPFAM" id="SSF88713">
    <property type="entry name" value="Glycoside hydrolase/deacetylase"/>
    <property type="match status" value="1"/>
</dbReference>
<keyword evidence="2 4" id="KW-0378">Hydrolase</keyword>
<gene>
    <name evidence="4" type="ORF">ACFOZ4_29655</name>
</gene>
<evidence type="ECO:0000313" key="4">
    <source>
        <dbReference type="EMBL" id="MFC4134795.1"/>
    </source>
</evidence>
<proteinExistence type="predicted"/>
<keyword evidence="5" id="KW-1185">Reference proteome</keyword>
<dbReference type="PANTHER" id="PTHR10587:SF133">
    <property type="entry name" value="CHITIN DEACETYLASE 1-RELATED"/>
    <property type="match status" value="1"/>
</dbReference>
<dbReference type="PANTHER" id="PTHR10587">
    <property type="entry name" value="GLYCOSYL TRANSFERASE-RELATED"/>
    <property type="match status" value="1"/>
</dbReference>
<dbReference type="InterPro" id="IPR002509">
    <property type="entry name" value="NODB_dom"/>
</dbReference>
<comment type="caution">
    <text evidence="4">The sequence shown here is derived from an EMBL/GenBank/DDBJ whole genome shotgun (WGS) entry which is preliminary data.</text>
</comment>
<dbReference type="PROSITE" id="PS51677">
    <property type="entry name" value="NODB"/>
    <property type="match status" value="1"/>
</dbReference>
<evidence type="ECO:0000313" key="5">
    <source>
        <dbReference type="Proteomes" id="UP001595816"/>
    </source>
</evidence>
<dbReference type="CDD" id="cd10917">
    <property type="entry name" value="CE4_NodB_like_6s_7s"/>
    <property type="match status" value="1"/>
</dbReference>
<dbReference type="InterPro" id="IPR050248">
    <property type="entry name" value="Polysacc_deacetylase_ArnD"/>
</dbReference>
<organism evidence="4 5">
    <name type="scientific">Hamadaea flava</name>
    <dbReference type="NCBI Taxonomy" id="1742688"/>
    <lineage>
        <taxon>Bacteria</taxon>
        <taxon>Bacillati</taxon>
        <taxon>Actinomycetota</taxon>
        <taxon>Actinomycetes</taxon>
        <taxon>Micromonosporales</taxon>
        <taxon>Micromonosporaceae</taxon>
        <taxon>Hamadaea</taxon>
    </lineage>
</organism>
<dbReference type="EC" id="3.-.-.-" evidence="4"/>
<keyword evidence="1" id="KW-0479">Metal-binding</keyword>
<dbReference type="EMBL" id="JBHSAY010000015">
    <property type="protein sequence ID" value="MFC4134795.1"/>
    <property type="molecule type" value="Genomic_DNA"/>
</dbReference>
<dbReference type="Pfam" id="PF01522">
    <property type="entry name" value="Polysacc_deac_1"/>
    <property type="match status" value="1"/>
</dbReference>
<dbReference type="Proteomes" id="UP001595816">
    <property type="component" value="Unassembled WGS sequence"/>
</dbReference>
<dbReference type="GO" id="GO:0016787">
    <property type="term" value="F:hydrolase activity"/>
    <property type="evidence" value="ECO:0007669"/>
    <property type="project" value="UniProtKB-KW"/>
</dbReference>
<dbReference type="RefSeq" id="WP_253761067.1">
    <property type="nucleotide sequence ID" value="NZ_JAMZDZ010000001.1"/>
</dbReference>